<accession>A0A135WDF2</accession>
<dbReference type="Proteomes" id="UP000070513">
    <property type="component" value="Unassembled WGS sequence"/>
</dbReference>
<dbReference type="Gene3D" id="2.180.10.10">
    <property type="entry name" value="RHS repeat-associated core"/>
    <property type="match status" value="1"/>
</dbReference>
<dbReference type="AlphaFoldDB" id="A0A135WDF2"/>
<sequence length="114" mass="12471">MNGRLYDPLLRRFLNADENIQDPTNTQNYNKYGYVMNNPLMYNDPNGECFVPLFGVLVSTWVTGAVVGTMVAAGMYILKSLVNNTWSWGGFARSLLIGAVTGAATGGGNWRNVS</sequence>
<dbReference type="OrthoDB" id="6225685at2"/>
<evidence type="ECO:0000313" key="2">
    <source>
        <dbReference type="EMBL" id="KXH82954.1"/>
    </source>
</evidence>
<comment type="caution">
    <text evidence="2">The sequence shown here is derived from an EMBL/GenBank/DDBJ whole genome shotgun (WGS) entry which is preliminary data.</text>
</comment>
<name>A0A135WDF2_9FLAO</name>
<evidence type="ECO:0000313" key="3">
    <source>
        <dbReference type="Proteomes" id="UP000070513"/>
    </source>
</evidence>
<keyword evidence="1" id="KW-0472">Membrane</keyword>
<feature type="transmembrane region" description="Helical" evidence="1">
    <location>
        <begin position="90"/>
        <end position="110"/>
    </location>
</feature>
<reference evidence="3" key="1">
    <citation type="submission" date="2015-12" db="EMBL/GenBank/DDBJ databases">
        <title>Genome sequence of a biocontrol rhizobacterium Chryseobacterium kwangjuense strain KJ1R5 isolated from pepper (Capsicum annuum L.).</title>
        <authorList>
            <person name="Jeong J.-J."/>
            <person name="Park H."/>
            <person name="Mannaa M."/>
            <person name="Sang M.K."/>
            <person name="Choi I.-G."/>
            <person name="Kim K.D."/>
        </authorList>
    </citation>
    <scope>NUCLEOTIDE SEQUENCE [LARGE SCALE GENOMIC DNA]</scope>
    <source>
        <strain evidence="3">KJ1R5</strain>
    </source>
</reference>
<dbReference type="RefSeq" id="WP_062651043.1">
    <property type="nucleotide sequence ID" value="NZ_LPUR01000011.1"/>
</dbReference>
<organism evidence="2 3">
    <name type="scientific">Chryseobacterium kwangjuense</name>
    <dbReference type="NCBI Taxonomy" id="267125"/>
    <lineage>
        <taxon>Bacteria</taxon>
        <taxon>Pseudomonadati</taxon>
        <taxon>Bacteroidota</taxon>
        <taxon>Flavobacteriia</taxon>
        <taxon>Flavobacteriales</taxon>
        <taxon>Weeksellaceae</taxon>
        <taxon>Chryseobacterium group</taxon>
        <taxon>Chryseobacterium</taxon>
    </lineage>
</organism>
<gene>
    <name evidence="2" type="ORF">AU378_10985</name>
</gene>
<feature type="transmembrane region" description="Helical" evidence="1">
    <location>
        <begin position="50"/>
        <end position="78"/>
    </location>
</feature>
<proteinExistence type="predicted"/>
<dbReference type="NCBIfam" id="TIGR03696">
    <property type="entry name" value="Rhs_assc_core"/>
    <property type="match status" value="1"/>
</dbReference>
<evidence type="ECO:0008006" key="4">
    <source>
        <dbReference type="Google" id="ProtNLM"/>
    </source>
</evidence>
<evidence type="ECO:0000256" key="1">
    <source>
        <dbReference type="SAM" id="Phobius"/>
    </source>
</evidence>
<keyword evidence="1" id="KW-0812">Transmembrane</keyword>
<protein>
    <recommendedName>
        <fullName evidence="4">RHS repeat-associated core domain-containing protein</fullName>
    </recommendedName>
</protein>
<dbReference type="EMBL" id="LPUR01000011">
    <property type="protein sequence ID" value="KXH82954.1"/>
    <property type="molecule type" value="Genomic_DNA"/>
</dbReference>
<reference evidence="2 3" key="2">
    <citation type="journal article" date="2016" name="Genome Announc.">
        <title>Draft Genome Sequence of a Biocontrol Rhizobacterium, Chryseobacterium kwangjuense Strain KJ1R5, Isolated from Pepper (Capsicum annuum).</title>
        <authorList>
            <person name="Jeong J.J."/>
            <person name="Park H."/>
            <person name="Park B.H."/>
            <person name="Mannaa M."/>
            <person name="Sang M.K."/>
            <person name="Choi I.G."/>
            <person name="Kim K.D."/>
        </authorList>
    </citation>
    <scope>NUCLEOTIDE SEQUENCE [LARGE SCALE GENOMIC DNA]</scope>
    <source>
        <strain evidence="2 3">KJ1R5</strain>
    </source>
</reference>
<keyword evidence="1" id="KW-1133">Transmembrane helix</keyword>
<dbReference type="InterPro" id="IPR022385">
    <property type="entry name" value="Rhs_assc_core"/>
</dbReference>